<keyword evidence="2" id="KW-1185">Reference proteome</keyword>
<organism evidence="1 2">
    <name type="scientific">Oedothorax gibbosus</name>
    <dbReference type="NCBI Taxonomy" id="931172"/>
    <lineage>
        <taxon>Eukaryota</taxon>
        <taxon>Metazoa</taxon>
        <taxon>Ecdysozoa</taxon>
        <taxon>Arthropoda</taxon>
        <taxon>Chelicerata</taxon>
        <taxon>Arachnida</taxon>
        <taxon>Araneae</taxon>
        <taxon>Araneomorphae</taxon>
        <taxon>Entelegynae</taxon>
        <taxon>Araneoidea</taxon>
        <taxon>Linyphiidae</taxon>
        <taxon>Erigoninae</taxon>
        <taxon>Oedothorax</taxon>
    </lineage>
</organism>
<evidence type="ECO:0000313" key="2">
    <source>
        <dbReference type="Proteomes" id="UP000827092"/>
    </source>
</evidence>
<reference evidence="1 2" key="1">
    <citation type="journal article" date="2022" name="Nat. Ecol. Evol.">
        <title>A masculinizing supergene underlies an exaggerated male reproductive morph in a spider.</title>
        <authorList>
            <person name="Hendrickx F."/>
            <person name="De Corte Z."/>
            <person name="Sonet G."/>
            <person name="Van Belleghem S.M."/>
            <person name="Kostlbacher S."/>
            <person name="Vangestel C."/>
        </authorList>
    </citation>
    <scope>NUCLEOTIDE SEQUENCE [LARGE SCALE GENOMIC DNA]</scope>
    <source>
        <strain evidence="1">W744_W776</strain>
    </source>
</reference>
<proteinExistence type="predicted"/>
<dbReference type="Proteomes" id="UP000827092">
    <property type="component" value="Unassembled WGS sequence"/>
</dbReference>
<name>A0AAV6V614_9ARAC</name>
<sequence length="70" mass="7786">MSNKYGYCAFLLSLKTEIARSVVKGEEEFAKHRRVVRDGLCLFLQGEMGSVSRVETIPPGAKRAHSCHCS</sequence>
<evidence type="ECO:0000313" key="1">
    <source>
        <dbReference type="EMBL" id="KAG8191379.1"/>
    </source>
</evidence>
<dbReference type="AlphaFoldDB" id="A0AAV6V614"/>
<comment type="caution">
    <text evidence="1">The sequence shown here is derived from an EMBL/GenBank/DDBJ whole genome shotgun (WGS) entry which is preliminary data.</text>
</comment>
<dbReference type="EMBL" id="JAFNEN010000161">
    <property type="protein sequence ID" value="KAG8191379.1"/>
    <property type="molecule type" value="Genomic_DNA"/>
</dbReference>
<protein>
    <submittedName>
        <fullName evidence="1">Uncharacterized protein</fullName>
    </submittedName>
</protein>
<gene>
    <name evidence="1" type="ORF">JTE90_006123</name>
</gene>
<accession>A0AAV6V614</accession>